<feature type="region of interest" description="Disordered" evidence="3">
    <location>
        <begin position="1338"/>
        <end position="1468"/>
    </location>
</feature>
<feature type="region of interest" description="Disordered" evidence="3">
    <location>
        <begin position="1288"/>
        <end position="1320"/>
    </location>
</feature>
<protein>
    <recommendedName>
        <fullName evidence="8">Kinesin-like protein</fullName>
    </recommendedName>
</protein>
<dbReference type="SMART" id="SM00129">
    <property type="entry name" value="KISc"/>
    <property type="match status" value="1"/>
</dbReference>
<feature type="compositionally biased region" description="Polar residues" evidence="3">
    <location>
        <begin position="1251"/>
        <end position="1261"/>
    </location>
</feature>
<dbReference type="InterPro" id="IPR001752">
    <property type="entry name" value="Kinesin_motor_dom"/>
</dbReference>
<dbReference type="PANTHER" id="PTHR47972">
    <property type="entry name" value="KINESIN-LIKE PROTEIN KLP-3"/>
    <property type="match status" value="1"/>
</dbReference>
<dbReference type="SUPFAM" id="SSF52047">
    <property type="entry name" value="RNI-like"/>
    <property type="match status" value="1"/>
</dbReference>
<proteinExistence type="inferred from homology"/>
<dbReference type="Pfam" id="PF13639">
    <property type="entry name" value="zf-RING_2"/>
    <property type="match status" value="1"/>
</dbReference>
<dbReference type="SMART" id="SM00367">
    <property type="entry name" value="LRR_CC"/>
    <property type="match status" value="4"/>
</dbReference>
<evidence type="ECO:0000256" key="2">
    <source>
        <dbReference type="PROSITE-ProRule" id="PRU00283"/>
    </source>
</evidence>
<dbReference type="PROSITE" id="PS50089">
    <property type="entry name" value="ZF_RING_2"/>
    <property type="match status" value="1"/>
</dbReference>
<keyword evidence="1" id="KW-0479">Metal-binding</keyword>
<keyword evidence="2" id="KW-0547">Nucleotide-binding</keyword>
<feature type="region of interest" description="Disordered" evidence="3">
    <location>
        <begin position="1"/>
        <end position="26"/>
    </location>
</feature>
<dbReference type="EMBL" id="CAJNNV010029974">
    <property type="protein sequence ID" value="CAE8630898.1"/>
    <property type="molecule type" value="Genomic_DNA"/>
</dbReference>
<dbReference type="GO" id="GO:0005524">
    <property type="term" value="F:ATP binding"/>
    <property type="evidence" value="ECO:0007669"/>
    <property type="project" value="UniProtKB-UniRule"/>
</dbReference>
<comment type="similarity">
    <text evidence="2">Belongs to the TRAFAC class myosin-kinesin ATPase superfamily. Kinesin family.</text>
</comment>
<dbReference type="Gene3D" id="3.40.850.10">
    <property type="entry name" value="Kinesin motor domain"/>
    <property type="match status" value="1"/>
</dbReference>
<keyword evidence="1" id="KW-0862">Zinc</keyword>
<dbReference type="SUPFAM" id="SSF52540">
    <property type="entry name" value="P-loop containing nucleoside triphosphate hydrolases"/>
    <property type="match status" value="1"/>
</dbReference>
<name>A0A813GZY9_POLGL</name>
<evidence type="ECO:0000256" key="3">
    <source>
        <dbReference type="SAM" id="MobiDB-lite"/>
    </source>
</evidence>
<accession>A0A813GZY9</accession>
<evidence type="ECO:0000313" key="7">
    <source>
        <dbReference type="Proteomes" id="UP000654075"/>
    </source>
</evidence>
<feature type="domain" description="Kinesin motor" evidence="4">
    <location>
        <begin position="107"/>
        <end position="486"/>
    </location>
</feature>
<dbReference type="SUPFAM" id="SSF57850">
    <property type="entry name" value="RING/U-box"/>
    <property type="match status" value="1"/>
</dbReference>
<keyword evidence="2" id="KW-0505">Motor protein</keyword>
<dbReference type="GO" id="GO:0003777">
    <property type="term" value="F:microtubule motor activity"/>
    <property type="evidence" value="ECO:0007669"/>
    <property type="project" value="InterPro"/>
</dbReference>
<dbReference type="InterPro" id="IPR006553">
    <property type="entry name" value="Leu-rich_rpt_Cys-con_subtyp"/>
</dbReference>
<dbReference type="Gene3D" id="3.80.10.10">
    <property type="entry name" value="Ribonuclease Inhibitor"/>
    <property type="match status" value="1"/>
</dbReference>
<keyword evidence="1" id="KW-0863">Zinc-finger</keyword>
<feature type="compositionally biased region" description="Low complexity" evidence="3">
    <location>
        <begin position="1338"/>
        <end position="1363"/>
    </location>
</feature>
<comment type="caution">
    <text evidence="6">The sequence shown here is derived from an EMBL/GenBank/DDBJ whole genome shotgun (WGS) entry which is preliminary data.</text>
</comment>
<keyword evidence="2" id="KW-0067">ATP-binding</keyword>
<evidence type="ECO:0000256" key="1">
    <source>
        <dbReference type="PROSITE-ProRule" id="PRU00175"/>
    </source>
</evidence>
<feature type="compositionally biased region" description="Low complexity" evidence="3">
    <location>
        <begin position="1413"/>
        <end position="1436"/>
    </location>
</feature>
<dbReference type="GO" id="GO:0007018">
    <property type="term" value="P:microtubule-based movement"/>
    <property type="evidence" value="ECO:0007669"/>
    <property type="project" value="InterPro"/>
</dbReference>
<feature type="domain" description="RING-type" evidence="5">
    <location>
        <begin position="1184"/>
        <end position="1228"/>
    </location>
</feature>
<keyword evidence="7" id="KW-1185">Reference proteome</keyword>
<feature type="binding site" evidence="2">
    <location>
        <begin position="228"/>
        <end position="235"/>
    </location>
    <ligand>
        <name>ATP</name>
        <dbReference type="ChEBI" id="CHEBI:30616"/>
    </ligand>
</feature>
<organism evidence="6 7">
    <name type="scientific">Polarella glacialis</name>
    <name type="common">Dinoflagellate</name>
    <dbReference type="NCBI Taxonomy" id="89957"/>
    <lineage>
        <taxon>Eukaryota</taxon>
        <taxon>Sar</taxon>
        <taxon>Alveolata</taxon>
        <taxon>Dinophyceae</taxon>
        <taxon>Suessiales</taxon>
        <taxon>Suessiaceae</taxon>
        <taxon>Polarella</taxon>
    </lineage>
</organism>
<dbReference type="GO" id="GO:0008270">
    <property type="term" value="F:zinc ion binding"/>
    <property type="evidence" value="ECO:0007669"/>
    <property type="project" value="UniProtKB-KW"/>
</dbReference>
<evidence type="ECO:0000259" key="4">
    <source>
        <dbReference type="PROSITE" id="PS50067"/>
    </source>
</evidence>
<dbReference type="InterPro" id="IPR001841">
    <property type="entry name" value="Znf_RING"/>
</dbReference>
<dbReference type="Proteomes" id="UP000654075">
    <property type="component" value="Unassembled WGS sequence"/>
</dbReference>
<dbReference type="InterPro" id="IPR027417">
    <property type="entry name" value="P-loop_NTPase"/>
</dbReference>
<evidence type="ECO:0000259" key="5">
    <source>
        <dbReference type="PROSITE" id="PS50089"/>
    </source>
</evidence>
<dbReference type="InterPro" id="IPR036961">
    <property type="entry name" value="Kinesin_motor_dom_sf"/>
</dbReference>
<feature type="region of interest" description="Disordered" evidence="3">
    <location>
        <begin position="1246"/>
        <end position="1265"/>
    </location>
</feature>
<dbReference type="GO" id="GO:0008017">
    <property type="term" value="F:microtubule binding"/>
    <property type="evidence" value="ECO:0007669"/>
    <property type="project" value="InterPro"/>
</dbReference>
<dbReference type="InterPro" id="IPR013083">
    <property type="entry name" value="Znf_RING/FYVE/PHD"/>
</dbReference>
<evidence type="ECO:0000313" key="6">
    <source>
        <dbReference type="EMBL" id="CAE8630898.1"/>
    </source>
</evidence>
<reference evidence="6" key="1">
    <citation type="submission" date="2021-02" db="EMBL/GenBank/DDBJ databases">
        <authorList>
            <person name="Dougan E. K."/>
            <person name="Rhodes N."/>
            <person name="Thang M."/>
            <person name="Chan C."/>
        </authorList>
    </citation>
    <scope>NUCLEOTIDE SEQUENCE</scope>
</reference>
<dbReference type="Pfam" id="PF00225">
    <property type="entry name" value="Kinesin"/>
    <property type="match status" value="1"/>
</dbReference>
<dbReference type="PRINTS" id="PR00380">
    <property type="entry name" value="KINESINHEAVY"/>
</dbReference>
<dbReference type="Gene3D" id="3.30.40.10">
    <property type="entry name" value="Zinc/RING finger domain, C3HC4 (zinc finger)"/>
    <property type="match status" value="1"/>
</dbReference>
<feature type="region of interest" description="Disordered" evidence="3">
    <location>
        <begin position="122"/>
        <end position="142"/>
    </location>
</feature>
<dbReference type="GO" id="GO:0015630">
    <property type="term" value="C:microtubule cytoskeleton"/>
    <property type="evidence" value="ECO:0007669"/>
    <property type="project" value="TreeGrafter"/>
</dbReference>
<dbReference type="InterPro" id="IPR032675">
    <property type="entry name" value="LRR_dom_sf"/>
</dbReference>
<dbReference type="PANTHER" id="PTHR47972:SF28">
    <property type="entry name" value="KINESIN-LIKE PROTEIN KLP-3"/>
    <property type="match status" value="1"/>
</dbReference>
<sequence>MEGEAAASGEDPGVEAETDTAVLPSDDTSYDFRARRAADTLLHGAQLRVECAKVCAATQFAELLVQSHAVLSRVRRIQSPAALQRLLPSAEAEEEALQAQWRQRSGAIRVVVRVRPPMQQPGEVAASCEGTTEEPQAEKPVAEEPAIRLCSGGVSASAPRGQGPALSISVRSSASRAPEVHRFRRFDRILGAEADQLGVFKELRSALPQGGPGSLTGPPQAACILAYGQTGAGKTHTMHGFDNPDGSGQGLVPRAMAEIFQLANAEQAIVSLSAIEVYNDIAYDLLAGGPARGSHAVAGRAFQAGRVPPPQGLDFRHGTASALEQIASVTVATPEEARNVLAQAEQRRSTRSTAFNHSSSRSHSLVFVQLSLPGNCEADPAGVTPALRLALVDLAGSERLPPGEVSQAAEESRHINLSLSALGSVIHALQHRAAHLPFRTCLLTRLLEPFFAAGGRVTLCVCVGPEQRHAQESLCSLAFADRASRALLGADSASEAIRARSLEELRGASAWLRSALAQLLPWRAASSSSGGPRRRLPDGVATIVLRFMPRHGHPAVVCKAWAAFCRSHARWGHMLRTNLTLAESVLKWLSTGSVAASFACRVWWQAAGARRVVLNAATASVQEATCDGSLPWAAARASVRASVWKALMSSGSDRATGPAPSSEEPPLFFVRELSLVGSSQPEAVRDAVSRCSALRVAEVTASEAVAQAALRGLAACKQLRALRCLRGALEGSCLRDMLESCRHLQVLYLSASESGSGPVHCQSFMLLKPLAEALPRNCSLKELTVERCLASYDDFRLIAQSCPRMRRLCLPFALVDPGVAETALLPLLKLRQLRLVDFRTAPGKIRDQRPWLSEEMLAVLNGLPSVCQLRVSNQRLFNEQRLWLLHKHGSRLSVLHLDGCRAMLGDKVFSLLHRCSRLESLRLPQLLVEPSEEQPGSRSARWCRGLQCLWLRELSVDGWDSLEDAGVQALASQCSKLRSVVFRSAQRLGDDAIAYLAALRELRELVICRSGVTDRAFVLVQASRLKSLDLSGCHQLTGDGVEGLARALMGGPAETEPAEERQAQQTPPLQHLRLEGCPRIGRGAARALLSVAASGCGLLTRVSLRNCRLLPEGVQHWDDPRSHDQACAALRSAAVASSEDPEVSEEGPSANVCLKDMCHARGKRPEGKENADSLSELEQAAPVCSICLSEISAQEAIWTCPVCACKLHYDEQCALEWLRSKQSCPQCRAVWVFASSASSVTSAARRRFSRGTGSSHRSASADTADARVLSAPPHAANFGVAGVGGVVHPGRRPPLPRSPAAATPMQPPGPSFEPPARRPPLAAGASLVVASVRNVVGTNTTNNNYNNNNNTNNNNNNNNNNNTARAGLTRPRPPEGVWPRLRPPGLGPGRPPFFGEPVSRNSNNHNNNHHNHSNNNSNHQNHNNNSSNSSSNSSSNTPKPKLFGEAGPRPGRSRSVPTSRSREASSFGLSLVGMSIVSRADLASLAHRPASLAR</sequence>
<dbReference type="PROSITE" id="PS50067">
    <property type="entry name" value="KINESIN_MOTOR_2"/>
    <property type="match status" value="1"/>
</dbReference>
<evidence type="ECO:0008006" key="8">
    <source>
        <dbReference type="Google" id="ProtNLM"/>
    </source>
</evidence>
<dbReference type="OrthoDB" id="423607at2759"/>
<gene>
    <name evidence="6" type="ORF">PGLA1383_LOCUS47073</name>
</gene>
<feature type="compositionally biased region" description="Pro residues" evidence="3">
    <location>
        <begin position="1381"/>
        <end position="1391"/>
    </location>
</feature>
<dbReference type="InterPro" id="IPR027640">
    <property type="entry name" value="Kinesin-like_fam"/>
</dbReference>